<feature type="compositionally biased region" description="Basic and acidic residues" evidence="1">
    <location>
        <begin position="68"/>
        <end position="82"/>
    </location>
</feature>
<dbReference type="AlphaFoldDB" id="G3PTF4"/>
<dbReference type="InParanoid" id="G3PTF4"/>
<protein>
    <submittedName>
        <fullName evidence="2">Uncharacterized protein</fullName>
    </submittedName>
</protein>
<dbReference type="Bgee" id="ENSGACG00000015826">
    <property type="expression patterns" value="Expressed in heart and 13 other cell types or tissues"/>
</dbReference>
<name>G3PTF4_GASAC</name>
<organism evidence="2">
    <name type="scientific">Gasterosteus aculeatus</name>
    <name type="common">Three-spined stickleback</name>
    <dbReference type="NCBI Taxonomy" id="69293"/>
    <lineage>
        <taxon>Eukaryota</taxon>
        <taxon>Metazoa</taxon>
        <taxon>Chordata</taxon>
        <taxon>Craniata</taxon>
        <taxon>Vertebrata</taxon>
        <taxon>Euteleostomi</taxon>
        <taxon>Actinopterygii</taxon>
        <taxon>Neopterygii</taxon>
        <taxon>Teleostei</taxon>
        <taxon>Neoteleostei</taxon>
        <taxon>Acanthomorphata</taxon>
        <taxon>Eupercaria</taxon>
        <taxon>Perciformes</taxon>
        <taxon>Cottioidei</taxon>
        <taxon>Gasterosteales</taxon>
        <taxon>Gasterosteidae</taxon>
        <taxon>Gasterosteus</taxon>
    </lineage>
</organism>
<evidence type="ECO:0000256" key="1">
    <source>
        <dbReference type="SAM" id="MobiDB-lite"/>
    </source>
</evidence>
<evidence type="ECO:0000313" key="2">
    <source>
        <dbReference type="Ensembl" id="ENSGACP00000020890.1"/>
    </source>
</evidence>
<reference evidence="2" key="1">
    <citation type="submission" date="2006-01" db="EMBL/GenBank/DDBJ databases">
        <authorList>
            <person name="Lindblad-Toh K."/>
            <person name="Mauceli E."/>
            <person name="Grabherr M."/>
            <person name="Chang J.L."/>
            <person name="Lander E.S."/>
        </authorList>
    </citation>
    <scope>NUCLEOTIDE SEQUENCE [LARGE SCALE GENOMIC DNA]</scope>
</reference>
<accession>G3PTF4</accession>
<proteinExistence type="predicted"/>
<sequence>MWSHLSAARRAMTTRRQRVFVIVVSWLFVFCCCCCFLTPHSRPRVDPVIPLMLSVPLRGRGGARHSRGSPEEEGARDATVSHEIAESASKTNTLVCIILHGHPPLFVNY</sequence>
<reference evidence="2" key="2">
    <citation type="submission" date="2024-04" db="UniProtKB">
        <authorList>
            <consortium name="Ensembl"/>
        </authorList>
    </citation>
    <scope>IDENTIFICATION</scope>
</reference>
<dbReference type="Ensembl" id="ENSGACT00000020930.1">
    <property type="protein sequence ID" value="ENSGACP00000020890.1"/>
    <property type="gene ID" value="ENSGACG00000015826.1"/>
</dbReference>
<feature type="region of interest" description="Disordered" evidence="1">
    <location>
        <begin position="59"/>
        <end position="82"/>
    </location>
</feature>